<feature type="coiled-coil region" evidence="1">
    <location>
        <begin position="120"/>
        <end position="147"/>
    </location>
</feature>
<comment type="caution">
    <text evidence="2">The sequence shown here is derived from an EMBL/GenBank/DDBJ whole genome shotgun (WGS) entry which is preliminary data.</text>
</comment>
<dbReference type="CDD" id="cd00090">
    <property type="entry name" value="HTH_ARSR"/>
    <property type="match status" value="1"/>
</dbReference>
<gene>
    <name evidence="2" type="ORF">C8D87_105277</name>
</gene>
<keyword evidence="3" id="KW-1185">Reference proteome</keyword>
<reference evidence="2 3" key="1">
    <citation type="submission" date="2018-06" db="EMBL/GenBank/DDBJ databases">
        <title>Genomic Encyclopedia of Type Strains, Phase IV (KMG-IV): sequencing the most valuable type-strain genomes for metagenomic binning, comparative biology and taxonomic classification.</title>
        <authorList>
            <person name="Goeker M."/>
        </authorList>
    </citation>
    <scope>NUCLEOTIDE SEQUENCE [LARGE SCALE GENOMIC DNA]</scope>
    <source>
        <strain evidence="2 3">DSM 45479</strain>
    </source>
</reference>
<evidence type="ECO:0008006" key="4">
    <source>
        <dbReference type="Google" id="ProtNLM"/>
    </source>
</evidence>
<name>A0ABX9E9C9_9PSEU</name>
<protein>
    <recommendedName>
        <fullName evidence="4">MarR family transcriptional regulator</fullName>
    </recommendedName>
</protein>
<evidence type="ECO:0000256" key="1">
    <source>
        <dbReference type="SAM" id="Coils"/>
    </source>
</evidence>
<sequence length="619" mass="68922">MTDRAKCGRPTKAGTPCGAVVRQSVPLNTVAPACRKHMTPSELQELDSNPLWSTEGQILWLFGEQEKEGGLLTAAEVASRLSLSPPTVSYALRRLLNERKVATWEVDKREVWGTGEQVAAWRAERRLDAQKIERERLQAREQVLKDNEALKEAETRLREVCAGRGVDVSVFRGFETGEGGPRRLSLLLSVDDPEAAAWLVGRMSRPVPDEDAPSDEEWAEHAEHLETLVSCFEWAGWSEGEHDYFHEYDDETGPILYTTMRRTCMAFDVEYHPSNARLRLLHDDYPGGWPQIFSMLDDEVVIELDGDADEQQRLVAERAGALGLLDATRVEVDPDSDVTLRQFMDVQLTEFVFDEIAGYRQKTVVEVVDGLDADTYLRTFFSTVVDGFGQGVLPDLVPDAAVHGIAAWCWRNDTAVEAWHVPDDVLMARINIAVTRKIAEHVDPDEGVDWIGLEAALTDPEWALPDGRTISALFGEGWQEVRGTVSENLTTWCRLDEDLLGPTATLRLLTIGGSTSYTWHWWGQGRWTAICQAIVEDAVAGGIALPVPYDQFGPERFVIDVAEPDQLGDDVLEWLIDMPAAGVDGPRGLRFHAASKPISRMVEPVDWNLGQPPATATDL</sequence>
<dbReference type="InterPro" id="IPR011991">
    <property type="entry name" value="ArsR-like_HTH"/>
</dbReference>
<accession>A0ABX9E9C9</accession>
<dbReference type="Proteomes" id="UP000248714">
    <property type="component" value="Unassembled WGS sequence"/>
</dbReference>
<proteinExistence type="predicted"/>
<evidence type="ECO:0000313" key="3">
    <source>
        <dbReference type="Proteomes" id="UP000248714"/>
    </source>
</evidence>
<organism evidence="2 3">
    <name type="scientific">Lentzea atacamensis</name>
    <dbReference type="NCBI Taxonomy" id="531938"/>
    <lineage>
        <taxon>Bacteria</taxon>
        <taxon>Bacillati</taxon>
        <taxon>Actinomycetota</taxon>
        <taxon>Actinomycetes</taxon>
        <taxon>Pseudonocardiales</taxon>
        <taxon>Pseudonocardiaceae</taxon>
        <taxon>Lentzea</taxon>
    </lineage>
</organism>
<evidence type="ECO:0000313" key="2">
    <source>
        <dbReference type="EMBL" id="RAS64784.1"/>
    </source>
</evidence>
<keyword evidence="1" id="KW-0175">Coiled coil</keyword>
<dbReference type="EMBL" id="QLTT01000005">
    <property type="protein sequence ID" value="RAS64784.1"/>
    <property type="molecule type" value="Genomic_DNA"/>
</dbReference>